<evidence type="ECO:0000256" key="1">
    <source>
        <dbReference type="SAM" id="MobiDB-lite"/>
    </source>
</evidence>
<evidence type="ECO:0000256" key="2">
    <source>
        <dbReference type="SAM" id="Phobius"/>
    </source>
</evidence>
<dbReference type="Proteomes" id="UP000663826">
    <property type="component" value="Unassembled WGS sequence"/>
</dbReference>
<feature type="domain" description="DUF6535" evidence="3">
    <location>
        <begin position="99"/>
        <end position="155"/>
    </location>
</feature>
<evidence type="ECO:0000259" key="3">
    <source>
        <dbReference type="Pfam" id="PF20153"/>
    </source>
</evidence>
<comment type="caution">
    <text evidence="4">The sequence shown here is derived from an EMBL/GenBank/DDBJ whole genome shotgun (WGS) entry which is preliminary data.</text>
</comment>
<dbReference type="Pfam" id="PF20153">
    <property type="entry name" value="DUF6535"/>
    <property type="match status" value="2"/>
</dbReference>
<keyword evidence="2" id="KW-1133">Transmembrane helix</keyword>
<keyword evidence="2" id="KW-0472">Membrane</keyword>
<feature type="compositionally biased region" description="Basic and acidic residues" evidence="1">
    <location>
        <begin position="43"/>
        <end position="56"/>
    </location>
</feature>
<feature type="transmembrane region" description="Helical" evidence="2">
    <location>
        <begin position="306"/>
        <end position="325"/>
    </location>
</feature>
<keyword evidence="2" id="KW-0812">Transmembrane</keyword>
<evidence type="ECO:0000313" key="4">
    <source>
        <dbReference type="EMBL" id="CAE6451040.1"/>
    </source>
</evidence>
<feature type="transmembrane region" description="Helical" evidence="2">
    <location>
        <begin position="278"/>
        <end position="300"/>
    </location>
</feature>
<feature type="domain" description="DUF6535" evidence="3">
    <location>
        <begin position="161"/>
        <end position="302"/>
    </location>
</feature>
<gene>
    <name evidence="4" type="ORF">RDB_LOCUS78822</name>
</gene>
<dbReference type="AlphaFoldDB" id="A0A8H3B9E7"/>
<protein>
    <recommendedName>
        <fullName evidence="3">DUF6535 domain-containing protein</fullName>
    </recommendedName>
</protein>
<name>A0A8H3B9E7_9AGAM</name>
<sequence length="476" mass="53630">MDMILPLHSKSTKKIGPPWRSQTLPERGRAAGLVLENPPIGIHAKDQKLKENENHAQQDIPKPDNSQPTETPIVKCYITEPPQEFDEPGQELARDAQVWKTYVKEADAMDAERVDGWKQSSDVILIFAALFSAVSTAFVIESYKSLKPDPAEALNDDYNRFVIESYKSLKPDPAEESVEILRAMSRTLLIVANQTQPTGSQIPEPENESDFSPSWSAICVNLLWFLSLSISILVSLIAMLSKEWCSQFMSGRTGSPVAQARRRQQKWDGIVLWKMEEVLTFLPSLIHLALLLFAAGLSIFLCEIHLAIGLPVSVVTLAGAIIYILCTLAPLHKTNCPYGTTLSRIYQHLFLAKPQVNQDDPKQDETTGQAIAWMLTNCETPRSVEVALQSIAGATSDLDWSGIEKCKALPMMGEQFLDSQLQDARPNQMVTRWVYSFLLSWGHFRHLRIDERYEYPTSRNETLEAMIWAMQTRIDQ</sequence>
<organism evidence="4 5">
    <name type="scientific">Rhizoctonia solani</name>
    <dbReference type="NCBI Taxonomy" id="456999"/>
    <lineage>
        <taxon>Eukaryota</taxon>
        <taxon>Fungi</taxon>
        <taxon>Dikarya</taxon>
        <taxon>Basidiomycota</taxon>
        <taxon>Agaricomycotina</taxon>
        <taxon>Agaricomycetes</taxon>
        <taxon>Cantharellales</taxon>
        <taxon>Ceratobasidiaceae</taxon>
        <taxon>Rhizoctonia</taxon>
    </lineage>
</organism>
<accession>A0A8H3B9E7</accession>
<feature type="transmembrane region" description="Helical" evidence="2">
    <location>
        <begin position="215"/>
        <end position="240"/>
    </location>
</feature>
<proteinExistence type="predicted"/>
<dbReference type="EMBL" id="CAJMWQ010001449">
    <property type="protein sequence ID" value="CAE6451040.1"/>
    <property type="molecule type" value="Genomic_DNA"/>
</dbReference>
<dbReference type="InterPro" id="IPR045338">
    <property type="entry name" value="DUF6535"/>
</dbReference>
<feature type="region of interest" description="Disordered" evidence="1">
    <location>
        <begin position="1"/>
        <end position="70"/>
    </location>
</feature>
<reference evidence="4" key="1">
    <citation type="submission" date="2021-01" db="EMBL/GenBank/DDBJ databases">
        <authorList>
            <person name="Kaushik A."/>
        </authorList>
    </citation>
    <scope>NUCLEOTIDE SEQUENCE</scope>
    <source>
        <strain evidence="4">AG1-1B</strain>
    </source>
</reference>
<evidence type="ECO:0000313" key="5">
    <source>
        <dbReference type="Proteomes" id="UP000663826"/>
    </source>
</evidence>
<feature type="transmembrane region" description="Helical" evidence="2">
    <location>
        <begin position="123"/>
        <end position="140"/>
    </location>
</feature>